<dbReference type="EMBL" id="JAACNO010001745">
    <property type="protein sequence ID" value="KAF4137933.1"/>
    <property type="molecule type" value="Genomic_DNA"/>
</dbReference>
<dbReference type="Proteomes" id="UP000704712">
    <property type="component" value="Unassembled WGS sequence"/>
</dbReference>
<evidence type="ECO:0000313" key="2">
    <source>
        <dbReference type="Proteomes" id="UP000704712"/>
    </source>
</evidence>
<sequence length="128" mass="14074">MFKVGGNLGLRLDIAQQRRELGEAVHLEVRERPLKFVVNEVEELQIGERQLVAKDVNLPATIFSSAAKYLGTISSTNTFFFWAFSVSSDVFSMKSTMGPSRSSSEHENTSTFRASVASLGYKPAILAA</sequence>
<accession>A0A8S9UBR7</accession>
<reference evidence="1" key="1">
    <citation type="submission" date="2020-03" db="EMBL/GenBank/DDBJ databases">
        <title>Hybrid Assembly of Korean Phytophthora infestans isolates.</title>
        <authorList>
            <person name="Prokchorchik M."/>
            <person name="Lee Y."/>
            <person name="Seo J."/>
            <person name="Cho J.-H."/>
            <person name="Park Y.-E."/>
            <person name="Jang D.-C."/>
            <person name="Im J.-S."/>
            <person name="Choi J.-G."/>
            <person name="Park H.-J."/>
            <person name="Lee G.-B."/>
            <person name="Lee Y.-G."/>
            <person name="Hong S.-Y."/>
            <person name="Cho K."/>
            <person name="Sohn K.H."/>
        </authorList>
    </citation>
    <scope>NUCLEOTIDE SEQUENCE</scope>
    <source>
        <strain evidence="1">KR_2_A2</strain>
    </source>
</reference>
<evidence type="ECO:0000313" key="1">
    <source>
        <dbReference type="EMBL" id="KAF4137933.1"/>
    </source>
</evidence>
<comment type="caution">
    <text evidence="1">The sequence shown here is derived from an EMBL/GenBank/DDBJ whole genome shotgun (WGS) entry which is preliminary data.</text>
</comment>
<protein>
    <submittedName>
        <fullName evidence="1">Uncharacterized protein</fullName>
    </submittedName>
</protein>
<gene>
    <name evidence="1" type="ORF">GN958_ATG12886</name>
</gene>
<name>A0A8S9UBR7_PHYIN</name>
<organism evidence="1 2">
    <name type="scientific">Phytophthora infestans</name>
    <name type="common">Potato late blight agent</name>
    <name type="synonym">Botrytis infestans</name>
    <dbReference type="NCBI Taxonomy" id="4787"/>
    <lineage>
        <taxon>Eukaryota</taxon>
        <taxon>Sar</taxon>
        <taxon>Stramenopiles</taxon>
        <taxon>Oomycota</taxon>
        <taxon>Peronosporomycetes</taxon>
        <taxon>Peronosporales</taxon>
        <taxon>Peronosporaceae</taxon>
        <taxon>Phytophthora</taxon>
    </lineage>
</organism>
<dbReference type="AlphaFoldDB" id="A0A8S9UBR7"/>
<proteinExistence type="predicted"/>